<evidence type="ECO:0000256" key="3">
    <source>
        <dbReference type="ARBA" id="ARBA00023186"/>
    </source>
</evidence>
<dbReference type="AlphaFoldDB" id="A0A131XTE9"/>
<evidence type="ECO:0000256" key="2">
    <source>
        <dbReference type="ARBA" id="ARBA00019180"/>
    </source>
</evidence>
<dbReference type="InterPro" id="IPR016565">
    <property type="entry name" value="Proteasome_assmbl_chp_1"/>
</dbReference>
<dbReference type="GO" id="GO:0005783">
    <property type="term" value="C:endoplasmic reticulum"/>
    <property type="evidence" value="ECO:0007669"/>
    <property type="project" value="InterPro"/>
</dbReference>
<name>A0A131XTE9_IXORI</name>
<dbReference type="PANTHER" id="PTHR15069:SF1">
    <property type="entry name" value="PROTEASOME ASSEMBLY CHAPERONE 1"/>
    <property type="match status" value="1"/>
</dbReference>
<sequence length="274" mass="30005">MATFFGEVLPIHSRAVDDNEDENVETPSVFFDLDSKYDDVSSLPAYDLVCVATGAAPNIFAQCYLLPDSYQVLGSIRLNASRQDASDPSSSAVWGLDYMRRPDTLGKLLHYAGHGNGVLYCVCEKEVPPENCAAIARHFVQLSKSTNVTSVSFTALPASEYKSKGRPEFPLLRQLRTCSFKSGPEETVPDLETPNTVSGLSAAMLTECEVGGMSGVLYVLYCDTAEVDSSVVRALEPALKLPCLQALSQPVESCRIELLRRVRDSRIDRGNLYF</sequence>
<dbReference type="GO" id="GO:0080129">
    <property type="term" value="P:proteasome core complex assembly"/>
    <property type="evidence" value="ECO:0007669"/>
    <property type="project" value="TreeGrafter"/>
</dbReference>
<evidence type="ECO:0000256" key="1">
    <source>
        <dbReference type="ARBA" id="ARBA00005261"/>
    </source>
</evidence>
<accession>A0A131XTE9</accession>
<proteinExistence type="evidence at transcript level"/>
<keyword evidence="3" id="KW-0143">Chaperone</keyword>
<dbReference type="PANTHER" id="PTHR15069">
    <property type="entry name" value="PROTEASOME ASSEMBLY CHAPERONE 1"/>
    <property type="match status" value="1"/>
</dbReference>
<dbReference type="Pfam" id="PF16094">
    <property type="entry name" value="PAC1"/>
    <property type="match status" value="1"/>
</dbReference>
<comment type="similarity">
    <text evidence="1">Belongs to the PSMG1 family.</text>
</comment>
<dbReference type="GO" id="GO:0000502">
    <property type="term" value="C:proteasome complex"/>
    <property type="evidence" value="ECO:0007669"/>
    <property type="project" value="UniProtKB-KW"/>
</dbReference>
<keyword evidence="4" id="KW-0647">Proteasome</keyword>
<dbReference type="GO" id="GO:0070628">
    <property type="term" value="F:proteasome binding"/>
    <property type="evidence" value="ECO:0007669"/>
    <property type="project" value="TreeGrafter"/>
</dbReference>
<dbReference type="EMBL" id="GEFM01005497">
    <property type="protein sequence ID" value="JAP70299.1"/>
    <property type="molecule type" value="mRNA"/>
</dbReference>
<evidence type="ECO:0000313" key="4">
    <source>
        <dbReference type="EMBL" id="JAP70299.1"/>
    </source>
</evidence>
<reference evidence="4" key="1">
    <citation type="submission" date="2016-02" db="EMBL/GenBank/DDBJ databases">
        <title>RNAseq analyses of the midgut from blood- or serum-fed Ixodes ricinus ticks.</title>
        <authorList>
            <person name="Perner J."/>
            <person name="Provaznik J."/>
            <person name="Schrenkova J."/>
            <person name="Urbanova V."/>
            <person name="Ribeiro J.M."/>
            <person name="Kopacek P."/>
        </authorList>
    </citation>
    <scope>NUCLEOTIDE SEQUENCE</scope>
    <source>
        <tissue evidence="4">Gut</tissue>
    </source>
</reference>
<protein>
    <recommendedName>
        <fullName evidence="2">Proteasome assembly chaperone 1</fullName>
    </recommendedName>
</protein>
<organism evidence="4">
    <name type="scientific">Ixodes ricinus</name>
    <name type="common">Common tick</name>
    <name type="synonym">Acarus ricinus</name>
    <dbReference type="NCBI Taxonomy" id="34613"/>
    <lineage>
        <taxon>Eukaryota</taxon>
        <taxon>Metazoa</taxon>
        <taxon>Ecdysozoa</taxon>
        <taxon>Arthropoda</taxon>
        <taxon>Chelicerata</taxon>
        <taxon>Arachnida</taxon>
        <taxon>Acari</taxon>
        <taxon>Parasitiformes</taxon>
        <taxon>Ixodida</taxon>
        <taxon>Ixodoidea</taxon>
        <taxon>Ixodidae</taxon>
        <taxon>Ixodinae</taxon>
        <taxon>Ixodes</taxon>
    </lineage>
</organism>